<dbReference type="Proteomes" id="UP000265515">
    <property type="component" value="Unassembled WGS sequence"/>
</dbReference>
<feature type="region of interest" description="Disordered" evidence="2">
    <location>
        <begin position="1217"/>
        <end position="1236"/>
    </location>
</feature>
<protein>
    <submittedName>
        <fullName evidence="3">Uncharacterized protein</fullName>
    </submittedName>
</protein>
<evidence type="ECO:0000256" key="2">
    <source>
        <dbReference type="SAM" id="MobiDB-lite"/>
    </source>
</evidence>
<feature type="region of interest" description="Disordered" evidence="2">
    <location>
        <begin position="472"/>
        <end position="496"/>
    </location>
</feature>
<feature type="region of interest" description="Disordered" evidence="2">
    <location>
        <begin position="202"/>
        <end position="432"/>
    </location>
</feature>
<proteinExistence type="predicted"/>
<organism evidence="3 4">
    <name type="scientific">Chara braunii</name>
    <name type="common">Braun's stonewort</name>
    <dbReference type="NCBI Taxonomy" id="69332"/>
    <lineage>
        <taxon>Eukaryota</taxon>
        <taxon>Viridiplantae</taxon>
        <taxon>Streptophyta</taxon>
        <taxon>Charophyceae</taxon>
        <taxon>Charales</taxon>
        <taxon>Characeae</taxon>
        <taxon>Chara</taxon>
    </lineage>
</organism>
<feature type="compositionally biased region" description="Basic and acidic residues" evidence="2">
    <location>
        <begin position="1099"/>
        <end position="1122"/>
    </location>
</feature>
<feature type="compositionally biased region" description="Polar residues" evidence="2">
    <location>
        <begin position="1123"/>
        <end position="1135"/>
    </location>
</feature>
<feature type="compositionally biased region" description="Acidic residues" evidence="2">
    <location>
        <begin position="396"/>
        <end position="405"/>
    </location>
</feature>
<feature type="compositionally biased region" description="Basic and acidic residues" evidence="2">
    <location>
        <begin position="423"/>
        <end position="432"/>
    </location>
</feature>
<feature type="compositionally biased region" description="Basic and acidic residues" evidence="2">
    <location>
        <begin position="1271"/>
        <end position="1290"/>
    </location>
</feature>
<feature type="region of interest" description="Disordered" evidence="2">
    <location>
        <begin position="1099"/>
        <end position="1150"/>
    </location>
</feature>
<evidence type="ECO:0000313" key="3">
    <source>
        <dbReference type="EMBL" id="GBG91462.1"/>
    </source>
</evidence>
<feature type="compositionally biased region" description="Basic and acidic residues" evidence="2">
    <location>
        <begin position="886"/>
        <end position="896"/>
    </location>
</feature>
<feature type="compositionally biased region" description="Basic residues" evidence="2">
    <location>
        <begin position="271"/>
        <end position="280"/>
    </location>
</feature>
<feature type="compositionally biased region" description="Basic and acidic residues" evidence="2">
    <location>
        <begin position="301"/>
        <end position="315"/>
    </location>
</feature>
<feature type="region of interest" description="Disordered" evidence="2">
    <location>
        <begin position="1241"/>
        <end position="1330"/>
    </location>
</feature>
<feature type="region of interest" description="Disordered" evidence="2">
    <location>
        <begin position="825"/>
        <end position="896"/>
    </location>
</feature>
<feature type="compositionally biased region" description="Basic and acidic residues" evidence="2">
    <location>
        <begin position="836"/>
        <end position="845"/>
    </location>
</feature>
<feature type="compositionally biased region" description="Acidic residues" evidence="2">
    <location>
        <begin position="353"/>
        <end position="380"/>
    </location>
</feature>
<name>A0A388MAH2_CHABU</name>
<keyword evidence="4" id="KW-1185">Reference proteome</keyword>
<feature type="compositionally biased region" description="Basic and acidic residues" evidence="2">
    <location>
        <begin position="1136"/>
        <end position="1148"/>
    </location>
</feature>
<gene>
    <name evidence="3" type="ORF">CBR_g52418</name>
</gene>
<keyword evidence="1" id="KW-0175">Coiled coil</keyword>
<feature type="coiled-coil region" evidence="1">
    <location>
        <begin position="741"/>
        <end position="768"/>
    </location>
</feature>
<evidence type="ECO:0000313" key="4">
    <source>
        <dbReference type="Proteomes" id="UP000265515"/>
    </source>
</evidence>
<feature type="compositionally biased region" description="Polar residues" evidence="2">
    <location>
        <begin position="219"/>
        <end position="230"/>
    </location>
</feature>
<accession>A0A388MAH2</accession>
<sequence length="1330" mass="148601">MASGIAGLCLACAGHIFFSRGHVDVVRSSSQTSTPKVVGRAALFHGMEWALDWFGRVKQQGRGPVIFLKDDGGHFYVCGGIDSYDVDKFVGEEGCYDFHLTTCFDSGGVELPGKYKKVSLHLSGFAGYDMNVVALPSFDRSKKLKAVQMVGPIEFLKKTSCYNVTGFKVKVDSNVRLSTPFMSAETLREVFEGIWRTHKHGESKQGTLRSALGVGTEGGTHSTRTKNTAPTEKVFVVTNETPSPQDGFPKPGNTKEKSSKAAKAPSVFSRRAQHRKKVSPRNKDEENVEWDTRGVPSSSHCPDRDDGVDEREGKSSEQGAEEGSMRGDATEGDGDERESGEATGDDNAREDEGGGDEGEDGEEEENPEGESREEEENPGDAEERTPHGSKNNGRDEDSDEEESGGETDRDIEVAGTQASANSRKREMHSERRRAEIIGLGASHTSYVQHLERQSGKLEKERHERPAKIAKKKVRVEGTKEVADSSDEGVGVDPRDHTAKAGKLESSAFDTTNCFFLEYDSDGNAVQRPQEIYVDCMKVLPNPVGGPVQYNVRPLNEMLVVSIMRAMKLPEKKGEWDRATWILAPVTKVAIRGQKQWVFEDLTAREKEMVLEMILDRHVVVTTGRTFNKNLLNMDDIMVEVRRERYMIRLFNYVVFKTEGRKEDEWHDEFFIGYSRIMDRFAPTGLTKEQWKENKTKVPAHKAKDVPKRLGDIDEPKVGKVGGFKLTRTLYAECPYYLKVFMHEIIGAIDQLRDELRRISANARHTACEDRLRAKTYANELDAGEHFDVLDSEGETSDEDIDLPVPGAQQDVRQALDDVKGHQAMERIETDVVASRESVRGGEQRSCEQGMQESAGNEIWGPVGATNASKNSSDDGLHAGAASLSGKEPHLQSKRKESSAIYPEILTQLDNVYVSMGLSTFPRDKQYNVPQEENAEVSRMGVNAIKFALPPDEDDKQMPGDRIRKDMKEFTGGPHFIQHIGMVWQLRKWVLESKFFEIAKEQVHIKVRQANGGSDDLVEGAYADALYDKLRDQNMLEYNANFYDIESIVSHGRIPWKLPSREVVQEFEGEICLGNSQQLGHDNGHASASAAGRPFTSFVHSDKQVHERNDIEKFVGNSDESRSDTMQTEQQLSHPPSQREESAEEKDSADCFATMESPKVCTGSESQMATDPMSMQGTELTREESVPQMKGIESLSENTHDLMLQLNFDGGVLERRPSGVQREENVDASMGKDDDELQRATTIGDKHQQHKRKREDDDVVVDIVTQSGEQSGRAEDGEVGQNEKEQEEHQHVTLQKENVICNEKPRKGNTIDNVVLRRSARPVAKKTRHDD</sequence>
<evidence type="ECO:0000256" key="1">
    <source>
        <dbReference type="SAM" id="Coils"/>
    </source>
</evidence>
<feature type="compositionally biased region" description="Basic residues" evidence="2">
    <location>
        <begin position="1317"/>
        <end position="1330"/>
    </location>
</feature>
<reference evidence="3 4" key="1">
    <citation type="journal article" date="2018" name="Cell">
        <title>The Chara Genome: Secondary Complexity and Implications for Plant Terrestrialization.</title>
        <authorList>
            <person name="Nishiyama T."/>
            <person name="Sakayama H."/>
            <person name="Vries J.D."/>
            <person name="Buschmann H."/>
            <person name="Saint-Marcoux D."/>
            <person name="Ullrich K.K."/>
            <person name="Haas F.B."/>
            <person name="Vanderstraeten L."/>
            <person name="Becker D."/>
            <person name="Lang D."/>
            <person name="Vosolsobe S."/>
            <person name="Rombauts S."/>
            <person name="Wilhelmsson P.K.I."/>
            <person name="Janitza P."/>
            <person name="Kern R."/>
            <person name="Heyl A."/>
            <person name="Rumpler F."/>
            <person name="Villalobos L.I.A.C."/>
            <person name="Clay J.M."/>
            <person name="Skokan R."/>
            <person name="Toyoda A."/>
            <person name="Suzuki Y."/>
            <person name="Kagoshima H."/>
            <person name="Schijlen E."/>
            <person name="Tajeshwar N."/>
            <person name="Catarino B."/>
            <person name="Hetherington A.J."/>
            <person name="Saltykova A."/>
            <person name="Bonnot C."/>
            <person name="Breuninger H."/>
            <person name="Symeonidi A."/>
            <person name="Radhakrishnan G.V."/>
            <person name="Van Nieuwerburgh F."/>
            <person name="Deforce D."/>
            <person name="Chang C."/>
            <person name="Karol K.G."/>
            <person name="Hedrich R."/>
            <person name="Ulvskov P."/>
            <person name="Glockner G."/>
            <person name="Delwiche C.F."/>
            <person name="Petrasek J."/>
            <person name="Van de Peer Y."/>
            <person name="Friml J."/>
            <person name="Beilby M."/>
            <person name="Dolan L."/>
            <person name="Kohara Y."/>
            <person name="Sugano S."/>
            <person name="Fujiyama A."/>
            <person name="Delaux P.-M."/>
            <person name="Quint M."/>
            <person name="TheiBen G."/>
            <person name="Hagemann M."/>
            <person name="Harholt J."/>
            <person name="Dunand C."/>
            <person name="Zachgo S."/>
            <person name="Langdale J."/>
            <person name="Maumus F."/>
            <person name="Straeten D.V.D."/>
            <person name="Gould S.B."/>
            <person name="Rensing S.A."/>
        </authorList>
    </citation>
    <scope>NUCLEOTIDE SEQUENCE [LARGE SCALE GENOMIC DNA]</scope>
    <source>
        <strain evidence="3 4">S276</strain>
    </source>
</reference>
<dbReference type="EMBL" id="BFEA01000909">
    <property type="protein sequence ID" value="GBG91462.1"/>
    <property type="molecule type" value="Genomic_DNA"/>
</dbReference>
<comment type="caution">
    <text evidence="3">The sequence shown here is derived from an EMBL/GenBank/DDBJ whole genome shotgun (WGS) entry which is preliminary data.</text>
</comment>
<dbReference type="Gramene" id="GBG91462">
    <property type="protein sequence ID" value="GBG91462"/>
    <property type="gene ID" value="CBR_g52418"/>
</dbReference>